<dbReference type="SUPFAM" id="SSF51197">
    <property type="entry name" value="Clavaminate synthase-like"/>
    <property type="match status" value="1"/>
</dbReference>
<dbReference type="eggNOG" id="COG5285">
    <property type="taxonomic scope" value="Bacteria"/>
</dbReference>
<dbReference type="Pfam" id="PF05721">
    <property type="entry name" value="PhyH"/>
    <property type="match status" value="1"/>
</dbReference>
<dbReference type="GO" id="GO:0016706">
    <property type="term" value="F:2-oxoglutarate-dependent dioxygenase activity"/>
    <property type="evidence" value="ECO:0007669"/>
    <property type="project" value="UniProtKB-ARBA"/>
</dbReference>
<reference evidence="2" key="1">
    <citation type="submission" date="2013-03" db="EMBL/GenBank/DDBJ databases">
        <title>Genome sequence of Chthonomonas calidirosea, the first sequenced genome from the Armatimonadetes phylum (formally candidate division OP10).</title>
        <authorList>
            <person name="Lee K.C.Y."/>
            <person name="Morgan X.C."/>
            <person name="Dunfield P.F."/>
            <person name="Tamas I."/>
            <person name="Houghton K.M."/>
            <person name="Vyssotski M."/>
            <person name="Ryan J.L.J."/>
            <person name="Lagutin K."/>
            <person name="McDonald I.R."/>
            <person name="Stott M.B."/>
        </authorList>
    </citation>
    <scope>NUCLEOTIDE SEQUENCE [LARGE SCALE GENOMIC DNA]</scope>
    <source>
        <strain evidence="2">DSM 23976 / ICMP 18418 / T49</strain>
    </source>
</reference>
<name>S0EXY9_CHTCT</name>
<evidence type="ECO:0000313" key="1">
    <source>
        <dbReference type="EMBL" id="CCW34680.1"/>
    </source>
</evidence>
<dbReference type="PANTHER" id="PTHR31630:SF6">
    <property type="entry name" value="PHYTANOYL-COA DIOXYGENASE-RELATED"/>
    <property type="match status" value="1"/>
</dbReference>
<evidence type="ECO:0000313" key="2">
    <source>
        <dbReference type="Proteomes" id="UP000014227"/>
    </source>
</evidence>
<dbReference type="Gene3D" id="2.60.120.620">
    <property type="entry name" value="q2cbj1_9rhob like domain"/>
    <property type="match status" value="1"/>
</dbReference>
<dbReference type="OrthoDB" id="1157001at2"/>
<sequence>MSVFTPEDLAFFEENGYVVARNVVPVELCNAVVNAIFEFLGMDPNNPEDWYRPPLKPGGMIEMYQHQALWDTRQYPRVHQAFSEIYGTHKLCVTIDRVGMKPPRHPDHPEYDHKGFIHWDVDTSKLPLPFSVQGVLCLTDTTEDMGGFQCIPGFHKGLEEWIATQPPDRNPRVPDLNALPPGKKVVPIPAKAGDLIIWINTLAHGNGHNVSNRPRFSQYISMFPAERLTEEQRQHRIHCWQNRLPPGNSVFPGDPREIEQKYQKTAELTPLGRKLLGLDPWD</sequence>
<dbReference type="PANTHER" id="PTHR31630">
    <property type="entry name" value="PHYTANOYL-COA DIOXYGENASE-RELATED-RELATED"/>
    <property type="match status" value="1"/>
</dbReference>
<dbReference type="AlphaFoldDB" id="S0EXY9"/>
<accession>S0EXY9</accession>
<dbReference type="STRING" id="454171.CP488_00299"/>
<dbReference type="EMBL" id="HF951689">
    <property type="protein sequence ID" value="CCW34680.1"/>
    <property type="molecule type" value="Genomic_DNA"/>
</dbReference>
<dbReference type="Proteomes" id="UP000014227">
    <property type="component" value="Chromosome I"/>
</dbReference>
<dbReference type="KEGG" id="ccz:CCALI_00857"/>
<dbReference type="RefSeq" id="WP_016482234.1">
    <property type="nucleotide sequence ID" value="NC_021487.1"/>
</dbReference>
<gene>
    <name evidence="1" type="ORF">CCALI_00857</name>
</gene>
<dbReference type="PATRIC" id="fig|1303518.3.peg.866"/>
<dbReference type="InParanoid" id="S0EXY9"/>
<proteinExistence type="predicted"/>
<dbReference type="HOGENOM" id="CLU_036343_0_0_0"/>
<dbReference type="InterPro" id="IPR008775">
    <property type="entry name" value="Phytyl_CoA_dOase-like"/>
</dbReference>
<organism evidence="1 2">
    <name type="scientific">Chthonomonas calidirosea (strain DSM 23976 / ICMP 18418 / T49)</name>
    <dbReference type="NCBI Taxonomy" id="1303518"/>
    <lineage>
        <taxon>Bacteria</taxon>
        <taxon>Bacillati</taxon>
        <taxon>Armatimonadota</taxon>
        <taxon>Chthonomonadia</taxon>
        <taxon>Chthonomonadales</taxon>
        <taxon>Chthonomonadaceae</taxon>
        <taxon>Chthonomonas</taxon>
    </lineage>
</organism>
<protein>
    <submittedName>
        <fullName evidence="1">Protein involved in biosynthesis of mitomycin antibiotics/polyketide fumonisin</fullName>
    </submittedName>
</protein>
<keyword evidence="2" id="KW-1185">Reference proteome</keyword>